<feature type="transmembrane region" description="Helical" evidence="2">
    <location>
        <begin position="147"/>
        <end position="166"/>
    </location>
</feature>
<comment type="caution">
    <text evidence="4">The sequence shown here is derived from an EMBL/GenBank/DDBJ whole genome shotgun (WGS) entry which is preliminary data.</text>
</comment>
<protein>
    <submittedName>
        <fullName evidence="4">DMT family transporter</fullName>
    </submittedName>
</protein>
<feature type="transmembrane region" description="Helical" evidence="2">
    <location>
        <begin position="30"/>
        <end position="53"/>
    </location>
</feature>
<dbReference type="InterPro" id="IPR037185">
    <property type="entry name" value="EmrE-like"/>
</dbReference>
<dbReference type="InterPro" id="IPR052756">
    <property type="entry name" value="Alkyne_AA_exporter"/>
</dbReference>
<evidence type="ECO:0000256" key="1">
    <source>
        <dbReference type="ARBA" id="ARBA00007362"/>
    </source>
</evidence>
<feature type="transmembrane region" description="Helical" evidence="2">
    <location>
        <begin position="95"/>
        <end position="114"/>
    </location>
</feature>
<dbReference type="Pfam" id="PF00892">
    <property type="entry name" value="EamA"/>
    <property type="match status" value="2"/>
</dbReference>
<keyword evidence="2" id="KW-1133">Transmembrane helix</keyword>
<evidence type="ECO:0000313" key="5">
    <source>
        <dbReference type="Proteomes" id="UP001174210"/>
    </source>
</evidence>
<feature type="transmembrane region" description="Helical" evidence="2">
    <location>
        <begin position="178"/>
        <end position="198"/>
    </location>
</feature>
<accession>A0ABT8IWW6</accession>
<dbReference type="Proteomes" id="UP001174210">
    <property type="component" value="Unassembled WGS sequence"/>
</dbReference>
<evidence type="ECO:0000259" key="3">
    <source>
        <dbReference type="Pfam" id="PF00892"/>
    </source>
</evidence>
<keyword evidence="2" id="KW-0812">Transmembrane</keyword>
<dbReference type="InterPro" id="IPR000620">
    <property type="entry name" value="EamA_dom"/>
</dbReference>
<dbReference type="PANTHER" id="PTHR12715:SF4">
    <property type="entry name" value="EAMA DOMAIN-CONTAINING PROTEIN"/>
    <property type="match status" value="1"/>
</dbReference>
<feature type="domain" description="EamA" evidence="3">
    <location>
        <begin position="149"/>
        <end position="281"/>
    </location>
</feature>
<name>A0ABT8IWW6_9MICO</name>
<evidence type="ECO:0000313" key="4">
    <source>
        <dbReference type="EMBL" id="MDN4596852.1"/>
    </source>
</evidence>
<feature type="transmembrane region" description="Helical" evidence="2">
    <location>
        <begin position="242"/>
        <end position="261"/>
    </location>
</feature>
<dbReference type="EMBL" id="JAROCB010000002">
    <property type="protein sequence ID" value="MDN4596852.1"/>
    <property type="molecule type" value="Genomic_DNA"/>
</dbReference>
<keyword evidence="2" id="KW-0472">Membrane</keyword>
<sequence>MKANRGVLAGLAVVVLWASAFPAIQVAAPAFGVIGLSFVRLAVAMIALLAFAAVKRVRLPRPRDLGWIVAAGFFGMTAYQLLLNESELHVPAGTASIIVAAAPLVSVAVAFLLFREPVTRFTVVGSLIALAGVAVVCLARAGVSLSASVWIVVAAMVVQGIYHPLQRPLLKTYSGLEVATYTMVAGTAMTLPLVPFGWGRLVEASPTEWIAAVYLGLLPSALGFVLWGYAVGRLPVAISTSLLYLVPPIAVFIAWVWLGEIPLPAELVGGLIVIAGVVVISQGARLLRRARRRQPATASAGR</sequence>
<reference evidence="4" key="1">
    <citation type="submission" date="2023-03" db="EMBL/GenBank/DDBJ databases">
        <title>MT1 and MT2 Draft Genomes of Novel Species.</title>
        <authorList>
            <person name="Venkateswaran K."/>
        </authorList>
    </citation>
    <scope>NUCLEOTIDE SEQUENCE</scope>
    <source>
        <strain evidence="4">F6_8S_P_1A</strain>
    </source>
</reference>
<feature type="transmembrane region" description="Helical" evidence="2">
    <location>
        <begin position="65"/>
        <end position="83"/>
    </location>
</feature>
<dbReference type="RefSeq" id="WP_301217258.1">
    <property type="nucleotide sequence ID" value="NZ_JAROCB010000002.1"/>
</dbReference>
<proteinExistence type="inferred from homology"/>
<keyword evidence="5" id="KW-1185">Reference proteome</keyword>
<feature type="transmembrane region" description="Helical" evidence="2">
    <location>
        <begin position="210"/>
        <end position="230"/>
    </location>
</feature>
<feature type="transmembrane region" description="Helical" evidence="2">
    <location>
        <begin position="121"/>
        <end position="141"/>
    </location>
</feature>
<gene>
    <name evidence="4" type="ORF">P5G59_06860</name>
</gene>
<evidence type="ECO:0000256" key="2">
    <source>
        <dbReference type="SAM" id="Phobius"/>
    </source>
</evidence>
<dbReference type="PANTHER" id="PTHR12715">
    <property type="entry name" value="TRANSPORTER, DRUG/METABOLITE EXPORTER FAMILY"/>
    <property type="match status" value="1"/>
</dbReference>
<comment type="similarity">
    <text evidence="1">Belongs to the EamA transporter family.</text>
</comment>
<feature type="domain" description="EamA" evidence="3">
    <location>
        <begin position="5"/>
        <end position="136"/>
    </location>
</feature>
<feature type="transmembrane region" description="Helical" evidence="2">
    <location>
        <begin position="267"/>
        <end position="287"/>
    </location>
</feature>
<dbReference type="SUPFAM" id="SSF103481">
    <property type="entry name" value="Multidrug resistance efflux transporter EmrE"/>
    <property type="match status" value="2"/>
</dbReference>
<organism evidence="4 5">
    <name type="scientific">Leifsonia virtsii</name>
    <dbReference type="NCBI Taxonomy" id="3035915"/>
    <lineage>
        <taxon>Bacteria</taxon>
        <taxon>Bacillati</taxon>
        <taxon>Actinomycetota</taxon>
        <taxon>Actinomycetes</taxon>
        <taxon>Micrococcales</taxon>
        <taxon>Microbacteriaceae</taxon>
        <taxon>Leifsonia</taxon>
    </lineage>
</organism>